<keyword evidence="1 4" id="KW-0378">Hydrolase</keyword>
<dbReference type="AlphaFoldDB" id="A0A132MLW0"/>
<dbReference type="OrthoDB" id="2987348at2"/>
<dbReference type="InterPro" id="IPR000639">
    <property type="entry name" value="Epox_hydrolase-like"/>
</dbReference>
<evidence type="ECO:0000256" key="1">
    <source>
        <dbReference type="ARBA" id="ARBA00022801"/>
    </source>
</evidence>
<evidence type="ECO:0000259" key="2">
    <source>
        <dbReference type="Pfam" id="PF00561"/>
    </source>
</evidence>
<dbReference type="EMBL" id="JYIJ01000019">
    <property type="protein sequence ID" value="KWW97487.1"/>
    <property type="molecule type" value="Genomic_DNA"/>
</dbReference>
<dbReference type="PATRIC" id="fig|1469144.10.peg.496"/>
<dbReference type="STRING" id="1469144.LI90_402"/>
<evidence type="ECO:0000313" key="5">
    <source>
        <dbReference type="Proteomes" id="UP000070188"/>
    </source>
</evidence>
<dbReference type="Gene3D" id="3.40.50.1820">
    <property type="entry name" value="alpha/beta hydrolase"/>
    <property type="match status" value="1"/>
</dbReference>
<evidence type="ECO:0000313" key="3">
    <source>
        <dbReference type="EMBL" id="KWW97487.1"/>
    </source>
</evidence>
<dbReference type="PANTHER" id="PTHR43329">
    <property type="entry name" value="EPOXIDE HYDROLASE"/>
    <property type="match status" value="1"/>
</dbReference>
<gene>
    <name evidence="4" type="ORF">LI90_402</name>
    <name evidence="3" type="ORF">TH66_17795</name>
</gene>
<dbReference type="PRINTS" id="PR00412">
    <property type="entry name" value="EPOXHYDRLASE"/>
</dbReference>
<sequence length="300" mass="33008">MTAPNPSEIYVDGPWRHRAVTANGSRFHVAELGEGPLVLFVHGFPEFWWAWRHQLVAVAEAGYRAVAMDLRGYGASDKPPRGYDALTLAADVTGLVRALGEASAVLVGHGEGAYVAWTAATRSPKIVRGLVAVSMPHPRRLRTALARDPAQLSLSGYVLGFQLPWVPERHLIRHGGALVERLMRTWAGPNWPDAPTAARYRRAIQIPGTAHCALEFHRWAVRSLLRPDGLRYAAQMRTPIQAPVLHLHGRLDGALLPRTAAGSGEYVDAPYTFRVLEGVGHFPHEEAPQTFTTELLNWLA</sequence>
<evidence type="ECO:0000313" key="6">
    <source>
        <dbReference type="Proteomes" id="UP000070659"/>
    </source>
</evidence>
<organism evidence="4 5">
    <name type="scientific">Carbonactinospora thermoautotrophica</name>
    <dbReference type="NCBI Taxonomy" id="1469144"/>
    <lineage>
        <taxon>Bacteria</taxon>
        <taxon>Bacillati</taxon>
        <taxon>Actinomycetota</taxon>
        <taxon>Actinomycetes</taxon>
        <taxon>Kitasatosporales</taxon>
        <taxon>Carbonactinosporaceae</taxon>
        <taxon>Carbonactinospora</taxon>
    </lineage>
</organism>
<comment type="caution">
    <text evidence="4">The sequence shown here is derived from an EMBL/GenBank/DDBJ whole genome shotgun (WGS) entry which is preliminary data.</text>
</comment>
<dbReference type="Proteomes" id="UP000070659">
    <property type="component" value="Unassembled WGS sequence"/>
</dbReference>
<reference evidence="3 6" key="1">
    <citation type="submission" date="2015-02" db="EMBL/GenBank/DDBJ databases">
        <title>Physiological reanalysis, assessment of diazotrophy, and genome sequences of multiple isolates of Streptomyces thermoautotrophicus.</title>
        <authorList>
            <person name="MacKellar D.C."/>
            <person name="Lieber L."/>
            <person name="Norman J."/>
            <person name="Bolger A."/>
            <person name="Tobin C."/>
            <person name="Murray J.W."/>
            <person name="Prell J."/>
        </authorList>
    </citation>
    <scope>NUCLEOTIDE SEQUENCE [LARGE SCALE GENOMIC DNA]</scope>
    <source>
        <strain evidence="3 6">UBT1</strain>
    </source>
</reference>
<dbReference type="InterPro" id="IPR029058">
    <property type="entry name" value="AB_hydrolase_fold"/>
</dbReference>
<reference evidence="4" key="3">
    <citation type="submission" date="2015-04" db="EMBL/GenBank/DDBJ databases">
        <title>Physiological reanalysis, assessment of diazotrophy, and genome sequences of multiple isolates of Streptomyces thermoautotrophicus.</title>
        <authorList>
            <person name="MacKellar D.C."/>
            <person name="Lieber L."/>
            <person name="Norman J."/>
            <person name="Bolger A."/>
            <person name="Tobin C."/>
            <person name="Murray J.W."/>
            <person name="Woodward J."/>
            <person name="Friesen M."/>
            <person name="Prell J."/>
        </authorList>
    </citation>
    <scope>NUCLEOTIDE SEQUENCE [LARGE SCALE GENOMIC DNA]</scope>
    <source>
        <strain evidence="4">H1</strain>
    </source>
</reference>
<keyword evidence="5" id="KW-1185">Reference proteome</keyword>
<dbReference type="SUPFAM" id="SSF53474">
    <property type="entry name" value="alpha/beta-Hydrolases"/>
    <property type="match status" value="1"/>
</dbReference>
<dbReference type="GO" id="GO:0033961">
    <property type="term" value="F:cis-stilbene-oxide hydrolase activity"/>
    <property type="evidence" value="ECO:0007669"/>
    <property type="project" value="UniProtKB-EC"/>
</dbReference>
<dbReference type="InterPro" id="IPR000073">
    <property type="entry name" value="AB_hydrolase_1"/>
</dbReference>
<proteinExistence type="predicted"/>
<protein>
    <submittedName>
        <fullName evidence="3">Alpha/beta hydrolase</fullName>
    </submittedName>
    <submittedName>
        <fullName evidence="4">Epoxide hydrolase</fullName>
        <ecNumber evidence="4">3.3.2.9</ecNumber>
    </submittedName>
</protein>
<reference evidence="5" key="2">
    <citation type="submission" date="2015-04" db="EMBL/GenBank/DDBJ databases">
        <title>Physiological reanalysis, assessment of diazotrophy, and genome sequences of multiple isolates of Streptomyces thermoautotrophicus.</title>
        <authorList>
            <person name="MacKellar D.C."/>
            <person name="Lieber L."/>
            <person name="Norman J."/>
            <person name="Bolger A."/>
            <person name="Tobin C."/>
            <person name="Murray J.W."/>
            <person name="Chang R."/>
            <person name="Ford T."/>
            <person name="Nguyen P.Q."/>
            <person name="Woodward J."/>
            <person name="Permingeat H."/>
            <person name="Joshi N.S."/>
            <person name="Silver P.A."/>
            <person name="Usadel B."/>
            <person name="Rutherford A.W."/>
            <person name="Friesen M."/>
            <person name="Prell J."/>
        </authorList>
    </citation>
    <scope>NUCLEOTIDE SEQUENCE [LARGE SCALE GENOMIC DNA]</scope>
    <source>
        <strain evidence="5">H1</strain>
    </source>
</reference>
<dbReference type="EC" id="3.3.2.9" evidence="4"/>
<accession>A0A132MLW0</accession>
<name>A0A132MLW0_9ACTN</name>
<evidence type="ECO:0000313" key="4">
    <source>
        <dbReference type="EMBL" id="KWW98773.1"/>
    </source>
</evidence>
<dbReference type="Proteomes" id="UP000070188">
    <property type="component" value="Unassembled WGS sequence"/>
</dbReference>
<dbReference type="Pfam" id="PF00561">
    <property type="entry name" value="Abhydrolase_1"/>
    <property type="match status" value="1"/>
</dbReference>
<feature type="domain" description="AB hydrolase-1" evidence="2">
    <location>
        <begin position="36"/>
        <end position="288"/>
    </location>
</feature>
<dbReference type="RefSeq" id="WP_066883664.1">
    <property type="nucleotide sequence ID" value="NZ_JYIJ01000019.1"/>
</dbReference>
<dbReference type="EMBL" id="LAXD01000001">
    <property type="protein sequence ID" value="KWW98773.1"/>
    <property type="molecule type" value="Genomic_DNA"/>
</dbReference>